<dbReference type="EMBL" id="SNXI01000001">
    <property type="protein sequence ID" value="TDP40704.1"/>
    <property type="molecule type" value="Genomic_DNA"/>
</dbReference>
<protein>
    <submittedName>
        <fullName evidence="2">Uncharacterized protein DUF3693</fullName>
    </submittedName>
</protein>
<reference evidence="2 3" key="1">
    <citation type="submission" date="2019-03" db="EMBL/GenBank/DDBJ databases">
        <title>Freshwater and sediment microbial communities from various areas in North America, analyzing microbe dynamics in response to fracking.</title>
        <authorList>
            <person name="Lamendella R."/>
        </authorList>
    </citation>
    <scope>NUCLEOTIDE SEQUENCE [LARGE SCALE GENOMIC DNA]</scope>
    <source>
        <strain evidence="2 3">18_TX</strain>
    </source>
</reference>
<proteinExistence type="predicted"/>
<name>A0A4R6PRX3_9GAMM</name>
<keyword evidence="3" id="KW-1185">Reference proteome</keyword>
<accession>A0A4R6PRX3</accession>
<dbReference type="CDD" id="cd00093">
    <property type="entry name" value="HTH_XRE"/>
    <property type="match status" value="1"/>
</dbReference>
<dbReference type="AlphaFoldDB" id="A0A4R6PRX3"/>
<dbReference type="InterPro" id="IPR010982">
    <property type="entry name" value="Lambda_DNA-bd_dom_sf"/>
</dbReference>
<sequence length="110" mass="12345">MSYSQELIEQAQKSGLKIIEIAEIIGSSQPWVSRVKRENKRLTEEQVIKLAEQLGLDTDRELIKLQIETAKTEKERAIWVKLLNTLIATSAFVSASAKAVITNCVECILC</sequence>
<dbReference type="Gene3D" id="1.10.260.40">
    <property type="entry name" value="lambda repressor-like DNA-binding domains"/>
    <property type="match status" value="1"/>
</dbReference>
<dbReference type="Proteomes" id="UP000295531">
    <property type="component" value="Unassembled WGS sequence"/>
</dbReference>
<feature type="domain" description="HTH cro/C1-type" evidence="1">
    <location>
        <begin position="7"/>
        <end position="62"/>
    </location>
</feature>
<evidence type="ECO:0000259" key="1">
    <source>
        <dbReference type="PROSITE" id="PS50943"/>
    </source>
</evidence>
<dbReference type="GO" id="GO:0003677">
    <property type="term" value="F:DNA binding"/>
    <property type="evidence" value="ECO:0007669"/>
    <property type="project" value="InterPro"/>
</dbReference>
<organism evidence="2 3">
    <name type="scientific">Idiomarina aquatica</name>
    <dbReference type="NCBI Taxonomy" id="1327752"/>
    <lineage>
        <taxon>Bacteria</taxon>
        <taxon>Pseudomonadati</taxon>
        <taxon>Pseudomonadota</taxon>
        <taxon>Gammaproteobacteria</taxon>
        <taxon>Alteromonadales</taxon>
        <taxon>Idiomarinaceae</taxon>
        <taxon>Idiomarina</taxon>
    </lineage>
</organism>
<gene>
    <name evidence="2" type="ORF">DEU29_101254</name>
</gene>
<dbReference type="PROSITE" id="PS50943">
    <property type="entry name" value="HTH_CROC1"/>
    <property type="match status" value="1"/>
</dbReference>
<dbReference type="InterPro" id="IPR001387">
    <property type="entry name" value="Cro/C1-type_HTH"/>
</dbReference>
<dbReference type="RefSeq" id="WP_133538393.1">
    <property type="nucleotide sequence ID" value="NZ_SNXI01000001.1"/>
</dbReference>
<evidence type="ECO:0000313" key="2">
    <source>
        <dbReference type="EMBL" id="TDP40704.1"/>
    </source>
</evidence>
<dbReference type="SMART" id="SM00530">
    <property type="entry name" value="HTH_XRE"/>
    <property type="match status" value="1"/>
</dbReference>
<comment type="caution">
    <text evidence="2">The sequence shown here is derived from an EMBL/GenBank/DDBJ whole genome shotgun (WGS) entry which is preliminary data.</text>
</comment>
<dbReference type="SUPFAM" id="SSF47413">
    <property type="entry name" value="lambda repressor-like DNA-binding domains"/>
    <property type="match status" value="1"/>
</dbReference>
<evidence type="ECO:0000313" key="3">
    <source>
        <dbReference type="Proteomes" id="UP000295531"/>
    </source>
</evidence>